<organism evidence="2 3">
    <name type="scientific">Candidatus Ichthyocystis hellenicum</name>
    <dbReference type="NCBI Taxonomy" id="1561003"/>
    <lineage>
        <taxon>Bacteria</taxon>
        <taxon>Pseudomonadati</taxon>
        <taxon>Pseudomonadota</taxon>
        <taxon>Betaproteobacteria</taxon>
        <taxon>Burkholderiales</taxon>
        <taxon>Candidatus Ichthyocystis</taxon>
    </lineage>
</organism>
<evidence type="ECO:0000313" key="2">
    <source>
        <dbReference type="EMBL" id="CUT17202.1"/>
    </source>
</evidence>
<feature type="transmembrane region" description="Helical" evidence="1">
    <location>
        <begin position="241"/>
        <end position="263"/>
    </location>
</feature>
<feature type="transmembrane region" description="Helical" evidence="1">
    <location>
        <begin position="431"/>
        <end position="450"/>
    </location>
</feature>
<reference evidence="3" key="1">
    <citation type="submission" date="2015-11" db="EMBL/GenBank/DDBJ databases">
        <authorList>
            <person name="Seth-Smith H.M.B."/>
        </authorList>
    </citation>
    <scope>NUCLEOTIDE SEQUENCE [LARGE SCALE GENOMIC DNA]</scope>
    <source>
        <strain evidence="3">2013Ark11</strain>
    </source>
</reference>
<dbReference type="RefSeq" id="WP_092343137.1">
    <property type="nucleotide sequence ID" value="NZ_FLSL01000092.1"/>
</dbReference>
<keyword evidence="1" id="KW-1133">Transmembrane helix</keyword>
<dbReference type="STRING" id="1561003.Ark11_0348"/>
<keyword evidence="3" id="KW-1185">Reference proteome</keyword>
<dbReference type="OrthoDB" id="9878508at2"/>
<proteinExistence type="predicted"/>
<feature type="transmembrane region" description="Helical" evidence="1">
    <location>
        <begin position="402"/>
        <end position="419"/>
    </location>
</feature>
<protein>
    <submittedName>
        <fullName evidence="2">Putative membrane protein</fullName>
    </submittedName>
</protein>
<sequence length="460" mass="51740">MDNVIFSQQHVEERQQPILDVDPGLHVSPLGTLQSAVVVAEDRVLSFGIAPPPYDMEMAPPPYYCNLISVRDLTLSSLVAVDSSEDRVPFMRRMQSPYNDGGVQQHFVMGTLSHILHSANFVPRNFSMINTSGSVVAVPNFVFPSIYCGVLGPSLVVTSIRDVGGCMQLSVIVRTGRRGYVKCKLLIRVRVTISVNRLDMGCYLLPCFFIRGACVVANSVMFFLFGRLVTELCSRPDRSFFLFYSLFDIIVGFPSIFLLISIIRNNGVGSLFTIYTDRSLCKNIELIFHRLLVNMVPQSSLNYSLQEVKEEVIAFPPPYMEEDLPPAYTKEAEQFFVPTLSLESLTVGRENMSLGQRLICLTLKVMSRGIISRHMLRIGCSRNQVSCVFLPRCVGVRFFYKYFYLMMLFFPLGIASGFYRKVKVSKDWIGTVYMLCPLLSVLLLGVVAGFSRGSRTDRGR</sequence>
<gene>
    <name evidence="2" type="ORF">Ark11_0348</name>
</gene>
<name>A0A0S4M2V5_9BURK</name>
<keyword evidence="1" id="KW-0472">Membrane</keyword>
<accession>A0A0S4M2V5</accession>
<feature type="transmembrane region" description="Helical" evidence="1">
    <location>
        <begin position="203"/>
        <end position="229"/>
    </location>
</feature>
<keyword evidence="1" id="KW-0812">Transmembrane</keyword>
<dbReference type="AlphaFoldDB" id="A0A0S4M2V5"/>
<dbReference type="EMBL" id="LN906597">
    <property type="protein sequence ID" value="CUT17202.1"/>
    <property type="molecule type" value="Genomic_DNA"/>
</dbReference>
<evidence type="ECO:0000313" key="3">
    <source>
        <dbReference type="Proteomes" id="UP000198651"/>
    </source>
</evidence>
<evidence type="ECO:0000256" key="1">
    <source>
        <dbReference type="SAM" id="Phobius"/>
    </source>
</evidence>
<dbReference type="Proteomes" id="UP000198651">
    <property type="component" value="Chromosome I"/>
</dbReference>